<organism evidence="1 2">
    <name type="scientific">Mycena alexandri</name>
    <dbReference type="NCBI Taxonomy" id="1745969"/>
    <lineage>
        <taxon>Eukaryota</taxon>
        <taxon>Fungi</taxon>
        <taxon>Dikarya</taxon>
        <taxon>Basidiomycota</taxon>
        <taxon>Agaricomycotina</taxon>
        <taxon>Agaricomycetes</taxon>
        <taxon>Agaricomycetidae</taxon>
        <taxon>Agaricales</taxon>
        <taxon>Marasmiineae</taxon>
        <taxon>Mycenaceae</taxon>
        <taxon>Mycena</taxon>
    </lineage>
</organism>
<evidence type="ECO:0000313" key="2">
    <source>
        <dbReference type="Proteomes" id="UP001218188"/>
    </source>
</evidence>
<dbReference type="AlphaFoldDB" id="A0AAD6WT89"/>
<accession>A0AAD6WT89</accession>
<gene>
    <name evidence="1" type="ORF">C8F04DRAFT_1192318</name>
</gene>
<keyword evidence="2" id="KW-1185">Reference proteome</keyword>
<dbReference type="Proteomes" id="UP001218188">
    <property type="component" value="Unassembled WGS sequence"/>
</dbReference>
<dbReference type="EMBL" id="JARJCM010000168">
    <property type="protein sequence ID" value="KAJ7024502.1"/>
    <property type="molecule type" value="Genomic_DNA"/>
</dbReference>
<reference evidence="1" key="1">
    <citation type="submission" date="2023-03" db="EMBL/GenBank/DDBJ databases">
        <title>Massive genome expansion in bonnet fungi (Mycena s.s.) driven by repeated elements and novel gene families across ecological guilds.</title>
        <authorList>
            <consortium name="Lawrence Berkeley National Laboratory"/>
            <person name="Harder C.B."/>
            <person name="Miyauchi S."/>
            <person name="Viragh M."/>
            <person name="Kuo A."/>
            <person name="Thoen E."/>
            <person name="Andreopoulos B."/>
            <person name="Lu D."/>
            <person name="Skrede I."/>
            <person name="Drula E."/>
            <person name="Henrissat B."/>
            <person name="Morin E."/>
            <person name="Kohler A."/>
            <person name="Barry K."/>
            <person name="LaButti K."/>
            <person name="Morin E."/>
            <person name="Salamov A."/>
            <person name="Lipzen A."/>
            <person name="Mereny Z."/>
            <person name="Hegedus B."/>
            <person name="Baldrian P."/>
            <person name="Stursova M."/>
            <person name="Weitz H."/>
            <person name="Taylor A."/>
            <person name="Grigoriev I.V."/>
            <person name="Nagy L.G."/>
            <person name="Martin F."/>
            <person name="Kauserud H."/>
        </authorList>
    </citation>
    <scope>NUCLEOTIDE SEQUENCE</scope>
    <source>
        <strain evidence="1">CBHHK200</strain>
    </source>
</reference>
<protein>
    <submittedName>
        <fullName evidence="1">Uncharacterized protein</fullName>
    </submittedName>
</protein>
<sequence length="349" mass="36733">MSQKGNSAYLLPSLTSRAPTSVDPAVLKVFPRVLQELVKNWRWFQISELTLYLDKLSQFTPNLLEPGNRLHPGTPSKVPILDLEGLHSNTPTSCSWASFAGLGPTRRRHAAFEPGVTADSSGRAATANVALSARSLAPFASVLATQRRYAAFEPGVAADSSGWAAAAQVAPTSCSWASFAGLGPTRRRHAAFEPGVTADSSGRAATANVALSARSLAPFASVLATQRRYAAFEPGVAADSSGWAAAAQVAPTSCSWASFAGLGPTRRRHAAFEPGVTADSSGRAATANLSQHALGHRSRVYELPNDAMLRLSPALPPIGRGVPPQHNSHIMLLGIVRGIRTHPMTLCCV</sequence>
<name>A0AAD6WT89_9AGAR</name>
<evidence type="ECO:0000313" key="1">
    <source>
        <dbReference type="EMBL" id="KAJ7024502.1"/>
    </source>
</evidence>
<comment type="caution">
    <text evidence="1">The sequence shown here is derived from an EMBL/GenBank/DDBJ whole genome shotgun (WGS) entry which is preliminary data.</text>
</comment>
<proteinExistence type="predicted"/>